<dbReference type="GO" id="GO:0000036">
    <property type="term" value="F:acyl carrier activity"/>
    <property type="evidence" value="ECO:0007669"/>
    <property type="project" value="TreeGrafter"/>
</dbReference>
<keyword evidence="17" id="KW-1185">Reference proteome</keyword>
<keyword evidence="4" id="KW-0813">Transport</keyword>
<comment type="function">
    <text evidence="14">Carrier of the growing fatty acid chain in fatty acid biosynthesis.</text>
</comment>
<keyword evidence="12" id="KW-0496">Mitochondrion</keyword>
<dbReference type="GO" id="GO:0000035">
    <property type="term" value="F:acyl binding"/>
    <property type="evidence" value="ECO:0007669"/>
    <property type="project" value="TreeGrafter"/>
</dbReference>
<evidence type="ECO:0000256" key="10">
    <source>
        <dbReference type="ARBA" id="ARBA00022982"/>
    </source>
</evidence>
<evidence type="ECO:0000259" key="15">
    <source>
        <dbReference type="PROSITE" id="PS50075"/>
    </source>
</evidence>
<dbReference type="GO" id="GO:0005739">
    <property type="term" value="C:mitochondrion"/>
    <property type="evidence" value="ECO:0007669"/>
    <property type="project" value="UniProtKB-SubCell"/>
</dbReference>
<keyword evidence="7" id="KW-0597">Phosphoprotein</keyword>
<reference evidence="16" key="1">
    <citation type="submission" date="2020-09" db="EMBL/GenBank/DDBJ databases">
        <authorList>
            <person name="Kikuchi T."/>
        </authorList>
    </citation>
    <scope>NUCLEOTIDE SEQUENCE</scope>
    <source>
        <strain evidence="16">SH1</strain>
    </source>
</reference>
<evidence type="ECO:0000256" key="11">
    <source>
        <dbReference type="ARBA" id="ARBA00023098"/>
    </source>
</evidence>
<feature type="domain" description="Carrier" evidence="15">
    <location>
        <begin position="62"/>
        <end position="137"/>
    </location>
</feature>
<comment type="pathway">
    <text evidence="2">Lipid metabolism; fatty acid biosynthesis.</text>
</comment>
<comment type="caution">
    <text evidence="16">The sequence shown here is derived from an EMBL/GenBank/DDBJ whole genome shotgun (WGS) entry which is preliminary data.</text>
</comment>
<keyword evidence="11" id="KW-0443">Lipid metabolism</keyword>
<evidence type="ECO:0000256" key="13">
    <source>
        <dbReference type="ARBA" id="ARBA00023160"/>
    </source>
</evidence>
<dbReference type="InterPro" id="IPR003231">
    <property type="entry name" value="ACP"/>
</dbReference>
<evidence type="ECO:0000256" key="12">
    <source>
        <dbReference type="ARBA" id="ARBA00023128"/>
    </source>
</evidence>
<dbReference type="AlphaFoldDB" id="A0A811KYT5"/>
<evidence type="ECO:0000256" key="5">
    <source>
        <dbReference type="ARBA" id="ARBA00022450"/>
    </source>
</evidence>
<dbReference type="InterPro" id="IPR009081">
    <property type="entry name" value="PP-bd_ACP"/>
</dbReference>
<dbReference type="Pfam" id="PF00550">
    <property type="entry name" value="PP-binding"/>
    <property type="match status" value="1"/>
</dbReference>
<dbReference type="PROSITE" id="PS00012">
    <property type="entry name" value="PHOSPHOPANTETHEINE"/>
    <property type="match status" value="1"/>
</dbReference>
<protein>
    <recommendedName>
        <fullName evidence="14">Acyl carrier protein</fullName>
    </recommendedName>
</protein>
<evidence type="ECO:0000256" key="3">
    <source>
        <dbReference type="ARBA" id="ARBA00010930"/>
    </source>
</evidence>
<evidence type="ECO:0000256" key="7">
    <source>
        <dbReference type="ARBA" id="ARBA00022553"/>
    </source>
</evidence>
<dbReference type="Gene3D" id="1.10.1200.10">
    <property type="entry name" value="ACP-like"/>
    <property type="match status" value="1"/>
</dbReference>
<sequence>MFRLVRNSIPTCRAINRLATSSVRSLAAVSSVNLNFSQQKWDRRDLHLASSLQATHQEFTIKTVRERVMLVLSLYDKIDAEKLTMDSDFFKDLGLDSLDFVEVIMAMEDEFNFEIPDGHADRLRTPRDIFQFVCDKQDVYE</sequence>
<dbReference type="InterPro" id="IPR036736">
    <property type="entry name" value="ACP-like_sf"/>
</dbReference>
<dbReference type="InterPro" id="IPR006162">
    <property type="entry name" value="Ppantetheine_attach_site"/>
</dbReference>
<evidence type="ECO:0000313" key="17">
    <source>
        <dbReference type="Proteomes" id="UP000614601"/>
    </source>
</evidence>
<evidence type="ECO:0000256" key="4">
    <source>
        <dbReference type="ARBA" id="ARBA00022448"/>
    </source>
</evidence>
<comment type="subcellular location">
    <subcellularLocation>
        <location evidence="1">Mitochondrion</location>
    </subcellularLocation>
</comment>
<evidence type="ECO:0000313" key="16">
    <source>
        <dbReference type="EMBL" id="CAD5220604.1"/>
    </source>
</evidence>
<evidence type="ECO:0000256" key="8">
    <source>
        <dbReference type="ARBA" id="ARBA00022832"/>
    </source>
</evidence>
<evidence type="ECO:0000256" key="9">
    <source>
        <dbReference type="ARBA" id="ARBA00022946"/>
    </source>
</evidence>
<dbReference type="FunFam" id="1.10.1200.10:FF:000003">
    <property type="entry name" value="Acyl carrier protein"/>
    <property type="match status" value="1"/>
</dbReference>
<evidence type="ECO:0000256" key="1">
    <source>
        <dbReference type="ARBA" id="ARBA00004173"/>
    </source>
</evidence>
<gene>
    <name evidence="16" type="ORF">BOKJ2_LOCUS9027</name>
</gene>
<name>A0A811KYT5_9BILA</name>
<evidence type="ECO:0000256" key="14">
    <source>
        <dbReference type="RuleBase" id="RU000722"/>
    </source>
</evidence>
<dbReference type="PANTHER" id="PTHR20863">
    <property type="entry name" value="ACYL CARRIER PROTEIN"/>
    <property type="match status" value="1"/>
</dbReference>
<keyword evidence="8" id="KW-0276">Fatty acid metabolism</keyword>
<dbReference type="PROSITE" id="PS50075">
    <property type="entry name" value="CARRIER"/>
    <property type="match status" value="1"/>
</dbReference>
<dbReference type="Proteomes" id="UP000614601">
    <property type="component" value="Unassembled WGS sequence"/>
</dbReference>
<evidence type="ECO:0000256" key="2">
    <source>
        <dbReference type="ARBA" id="ARBA00005194"/>
    </source>
</evidence>
<dbReference type="HAMAP" id="MF_01217">
    <property type="entry name" value="Acyl_carrier"/>
    <property type="match status" value="1"/>
</dbReference>
<keyword evidence="5 14" id="KW-0596">Phosphopantetheine</keyword>
<dbReference type="Proteomes" id="UP000783686">
    <property type="component" value="Unassembled WGS sequence"/>
</dbReference>
<dbReference type="PANTHER" id="PTHR20863:SF28">
    <property type="entry name" value="ACYL CARRIER PROTEIN, MITOCHONDRIAL"/>
    <property type="match status" value="1"/>
</dbReference>
<accession>A0A811KYT5</accession>
<proteinExistence type="inferred from homology"/>
<keyword evidence="10" id="KW-0249">Electron transport</keyword>
<organism evidence="16 17">
    <name type="scientific">Bursaphelenchus okinawaensis</name>
    <dbReference type="NCBI Taxonomy" id="465554"/>
    <lineage>
        <taxon>Eukaryota</taxon>
        <taxon>Metazoa</taxon>
        <taxon>Ecdysozoa</taxon>
        <taxon>Nematoda</taxon>
        <taxon>Chromadorea</taxon>
        <taxon>Rhabditida</taxon>
        <taxon>Tylenchina</taxon>
        <taxon>Tylenchomorpha</taxon>
        <taxon>Aphelenchoidea</taxon>
        <taxon>Aphelenchoididae</taxon>
        <taxon>Bursaphelenchus</taxon>
    </lineage>
</organism>
<dbReference type="EMBL" id="CAJFDH010000004">
    <property type="protein sequence ID" value="CAD5220604.1"/>
    <property type="molecule type" value="Genomic_DNA"/>
</dbReference>
<dbReference type="EMBL" id="CAJFCW020000004">
    <property type="protein sequence ID" value="CAG9113937.1"/>
    <property type="molecule type" value="Genomic_DNA"/>
</dbReference>
<comment type="similarity">
    <text evidence="3">Belongs to the acyl carrier protein (ACP) family.</text>
</comment>
<dbReference type="SUPFAM" id="SSF47336">
    <property type="entry name" value="ACP-like"/>
    <property type="match status" value="1"/>
</dbReference>
<keyword evidence="13 14" id="KW-0275">Fatty acid biosynthesis</keyword>
<keyword evidence="9" id="KW-0809">Transit peptide</keyword>
<dbReference type="OrthoDB" id="448946at2759"/>
<evidence type="ECO:0000256" key="6">
    <source>
        <dbReference type="ARBA" id="ARBA00022516"/>
    </source>
</evidence>
<keyword evidence="6 14" id="KW-0444">Lipid biosynthesis</keyword>